<accession>A0A9P7GB91</accession>
<keyword evidence="2" id="KW-1185">Reference proteome</keyword>
<gene>
    <name evidence="1" type="ORF">DXG03_003662</name>
</gene>
<evidence type="ECO:0000313" key="1">
    <source>
        <dbReference type="EMBL" id="KAG5646339.1"/>
    </source>
</evidence>
<sequence>MPVRVTLPSTLHRTESTHSLNFTASTLIDTKDGECDTECDTVAEDCEEIPKFTNPFSKRHMPMKISPSLTLRTFARRMSMPARRLSEHITTTFHLTPSSPFTCREETDSSSYFSRPRNHHTRHLPVVEMKKVKEEKEEVEVKLVEVEVVKVKRVNRVARVERWVTEQKDIVAEAPIVPPMTPAVSRRKETGLRERAHRKVSRTLQRVRHSI</sequence>
<dbReference type="AlphaFoldDB" id="A0A9P7GB91"/>
<comment type="caution">
    <text evidence="1">The sequence shown here is derived from an EMBL/GenBank/DDBJ whole genome shotgun (WGS) entry which is preliminary data.</text>
</comment>
<reference evidence="1" key="1">
    <citation type="submission" date="2020-07" db="EMBL/GenBank/DDBJ databases">
        <authorList>
            <person name="Nieuwenhuis M."/>
            <person name="Van De Peppel L.J.J."/>
        </authorList>
    </citation>
    <scope>NUCLEOTIDE SEQUENCE</scope>
    <source>
        <strain evidence="1">AP01</strain>
        <tissue evidence="1">Mycelium</tissue>
    </source>
</reference>
<dbReference type="EMBL" id="JABCKV010000022">
    <property type="protein sequence ID" value="KAG5646339.1"/>
    <property type="molecule type" value="Genomic_DNA"/>
</dbReference>
<dbReference type="Proteomes" id="UP000775547">
    <property type="component" value="Unassembled WGS sequence"/>
</dbReference>
<protein>
    <submittedName>
        <fullName evidence="1">Uncharacterized protein</fullName>
    </submittedName>
</protein>
<organism evidence="1 2">
    <name type="scientific">Asterophora parasitica</name>
    <dbReference type="NCBI Taxonomy" id="117018"/>
    <lineage>
        <taxon>Eukaryota</taxon>
        <taxon>Fungi</taxon>
        <taxon>Dikarya</taxon>
        <taxon>Basidiomycota</taxon>
        <taxon>Agaricomycotina</taxon>
        <taxon>Agaricomycetes</taxon>
        <taxon>Agaricomycetidae</taxon>
        <taxon>Agaricales</taxon>
        <taxon>Tricholomatineae</taxon>
        <taxon>Lyophyllaceae</taxon>
        <taxon>Asterophora</taxon>
    </lineage>
</organism>
<proteinExistence type="predicted"/>
<reference evidence="1" key="2">
    <citation type="submission" date="2021-10" db="EMBL/GenBank/DDBJ databases">
        <title>Phylogenomics reveals ancestral predisposition of the termite-cultivated fungus Termitomyces towards a domesticated lifestyle.</title>
        <authorList>
            <person name="Auxier B."/>
            <person name="Grum-Grzhimaylo A."/>
            <person name="Cardenas M.E."/>
            <person name="Lodge J.D."/>
            <person name="Laessoe T."/>
            <person name="Pedersen O."/>
            <person name="Smith M.E."/>
            <person name="Kuyper T.W."/>
            <person name="Franco-Molano E.A."/>
            <person name="Baroni T.J."/>
            <person name="Aanen D.K."/>
        </authorList>
    </citation>
    <scope>NUCLEOTIDE SEQUENCE</scope>
    <source>
        <strain evidence="1">AP01</strain>
        <tissue evidence="1">Mycelium</tissue>
    </source>
</reference>
<evidence type="ECO:0000313" key="2">
    <source>
        <dbReference type="Proteomes" id="UP000775547"/>
    </source>
</evidence>
<name>A0A9P7GB91_9AGAR</name>